<protein>
    <submittedName>
        <fullName evidence="2">Uncharacterized protein</fullName>
    </submittedName>
</protein>
<comment type="caution">
    <text evidence="2">The sequence shown here is derived from an EMBL/GenBank/DDBJ whole genome shotgun (WGS) entry which is preliminary data.</text>
</comment>
<keyword evidence="1" id="KW-0472">Membrane</keyword>
<dbReference type="Proteomes" id="UP000018888">
    <property type="component" value="Unassembled WGS sequence"/>
</dbReference>
<sequence length="76" mass="9422">RKKESFIETRGRFVSCAYFYDLIFIGFIFYSISVQFYLFFFIPYFIRLTLSTWLCCVVIIFLMVFYFLVFLNYNYN</sequence>
<keyword evidence="3" id="KW-1185">Reference proteome</keyword>
<reference evidence="2 3" key="1">
    <citation type="journal article" date="2013" name="Proc. Natl. Acad. Sci. U.S.A.">
        <title>Genome of an arbuscular mycorrhizal fungus provides insight into the oldest plant symbiosis.</title>
        <authorList>
            <person name="Tisserant E."/>
            <person name="Malbreil M."/>
            <person name="Kuo A."/>
            <person name="Kohler A."/>
            <person name="Symeonidi A."/>
            <person name="Balestrini R."/>
            <person name="Charron P."/>
            <person name="Duensing N."/>
            <person name="Frei Dit Frey N."/>
            <person name="Gianinazzi-Pearson V."/>
            <person name="Gilbert L.B."/>
            <person name="Handa Y."/>
            <person name="Herr J.R."/>
            <person name="Hijri M."/>
            <person name="Koul R."/>
            <person name="Kawaguchi M."/>
            <person name="Krajinski F."/>
            <person name="Lammers P.J."/>
            <person name="Masclaux F.G."/>
            <person name="Murat C."/>
            <person name="Morin E."/>
            <person name="Ndikumana S."/>
            <person name="Pagni M."/>
            <person name="Petitpierre D."/>
            <person name="Requena N."/>
            <person name="Rosikiewicz P."/>
            <person name="Riley R."/>
            <person name="Saito K."/>
            <person name="San Clemente H."/>
            <person name="Shapiro H."/>
            <person name="van Tuinen D."/>
            <person name="Becard G."/>
            <person name="Bonfante P."/>
            <person name="Paszkowski U."/>
            <person name="Shachar-Hill Y.Y."/>
            <person name="Tuskan G.A."/>
            <person name="Young P.W."/>
            <person name="Sanders I.R."/>
            <person name="Henrissat B."/>
            <person name="Rensing S.A."/>
            <person name="Grigoriev I.V."/>
            <person name="Corradi N."/>
            <person name="Roux C."/>
            <person name="Martin F."/>
        </authorList>
    </citation>
    <scope>NUCLEOTIDE SEQUENCE [LARGE SCALE GENOMIC DNA]</scope>
    <source>
        <strain evidence="2 3">DAOM 197198</strain>
    </source>
</reference>
<reference evidence="2 3" key="2">
    <citation type="journal article" date="2018" name="New Phytol.">
        <title>High intraspecific genome diversity in the model arbuscular mycorrhizal symbiont Rhizophagus irregularis.</title>
        <authorList>
            <person name="Chen E.C.H."/>
            <person name="Morin E."/>
            <person name="Beaudet D."/>
            <person name="Noel J."/>
            <person name="Yildirir G."/>
            <person name="Ndikumana S."/>
            <person name="Charron P."/>
            <person name="St-Onge C."/>
            <person name="Giorgi J."/>
            <person name="Kruger M."/>
            <person name="Marton T."/>
            <person name="Ropars J."/>
            <person name="Grigoriev I.V."/>
            <person name="Hainaut M."/>
            <person name="Henrissat B."/>
            <person name="Roux C."/>
            <person name="Martin F."/>
            <person name="Corradi N."/>
        </authorList>
    </citation>
    <scope>NUCLEOTIDE SEQUENCE [LARGE SCALE GENOMIC DNA]</scope>
    <source>
        <strain evidence="2 3">DAOM 197198</strain>
    </source>
</reference>
<dbReference type="EMBL" id="AUPC02000132">
    <property type="protein sequence ID" value="POG69657.1"/>
    <property type="molecule type" value="Genomic_DNA"/>
</dbReference>
<accession>A0A2P4PW77</accession>
<evidence type="ECO:0000256" key="1">
    <source>
        <dbReference type="SAM" id="Phobius"/>
    </source>
</evidence>
<organism evidence="2 3">
    <name type="scientific">Rhizophagus irregularis (strain DAOM 181602 / DAOM 197198 / MUCL 43194)</name>
    <name type="common">Arbuscular mycorrhizal fungus</name>
    <name type="synonym">Glomus intraradices</name>
    <dbReference type="NCBI Taxonomy" id="747089"/>
    <lineage>
        <taxon>Eukaryota</taxon>
        <taxon>Fungi</taxon>
        <taxon>Fungi incertae sedis</taxon>
        <taxon>Mucoromycota</taxon>
        <taxon>Glomeromycotina</taxon>
        <taxon>Glomeromycetes</taxon>
        <taxon>Glomerales</taxon>
        <taxon>Glomeraceae</taxon>
        <taxon>Rhizophagus</taxon>
    </lineage>
</organism>
<keyword evidence="1" id="KW-1133">Transmembrane helix</keyword>
<feature type="transmembrane region" description="Helical" evidence="1">
    <location>
        <begin position="50"/>
        <end position="71"/>
    </location>
</feature>
<feature type="non-terminal residue" evidence="2">
    <location>
        <position position="1"/>
    </location>
</feature>
<evidence type="ECO:0000313" key="2">
    <source>
        <dbReference type="EMBL" id="POG69657.1"/>
    </source>
</evidence>
<dbReference type="AlphaFoldDB" id="A0A2P4PW77"/>
<gene>
    <name evidence="2" type="ORF">GLOIN_2v1624977</name>
</gene>
<keyword evidence="1" id="KW-0812">Transmembrane</keyword>
<evidence type="ECO:0000313" key="3">
    <source>
        <dbReference type="Proteomes" id="UP000018888"/>
    </source>
</evidence>
<feature type="transmembrane region" description="Helical" evidence="1">
    <location>
        <begin position="20"/>
        <end position="44"/>
    </location>
</feature>
<proteinExistence type="predicted"/>
<name>A0A2P4PW77_RHIID</name>